<dbReference type="AlphaFoldDB" id="A0A0F9MK38"/>
<organism evidence="12">
    <name type="scientific">marine sediment metagenome</name>
    <dbReference type="NCBI Taxonomy" id="412755"/>
    <lineage>
        <taxon>unclassified sequences</taxon>
        <taxon>metagenomes</taxon>
        <taxon>ecological metagenomes</taxon>
    </lineage>
</organism>
<dbReference type="GO" id="GO:0003677">
    <property type="term" value="F:DNA binding"/>
    <property type="evidence" value="ECO:0007669"/>
    <property type="project" value="InterPro"/>
</dbReference>
<dbReference type="InterPro" id="IPR027417">
    <property type="entry name" value="P-loop_NTPase"/>
</dbReference>
<evidence type="ECO:0000256" key="3">
    <source>
        <dbReference type="ARBA" id="ARBA00022801"/>
    </source>
</evidence>
<dbReference type="PROSITE" id="PS51198">
    <property type="entry name" value="UVRD_HELICASE_ATP_BIND"/>
    <property type="match status" value="1"/>
</dbReference>
<accession>A0A0F9MK38</accession>
<evidence type="ECO:0000256" key="8">
    <source>
        <dbReference type="ARBA" id="ARBA00034808"/>
    </source>
</evidence>
<dbReference type="InterPro" id="IPR013986">
    <property type="entry name" value="DExx_box_DNA_helicase_dom_sf"/>
</dbReference>
<comment type="caution">
    <text evidence="12">The sequence shown here is derived from an EMBL/GenBank/DDBJ whole genome shotgun (WGS) entry which is preliminary data.</text>
</comment>
<gene>
    <name evidence="12" type="ORF">LCGC14_1145760</name>
</gene>
<dbReference type="InterPro" id="IPR014016">
    <property type="entry name" value="UvrD-like_ATP-bd"/>
</dbReference>
<evidence type="ECO:0000256" key="6">
    <source>
        <dbReference type="ARBA" id="ARBA00023235"/>
    </source>
</evidence>
<evidence type="ECO:0000313" key="12">
    <source>
        <dbReference type="EMBL" id="KKM99651.1"/>
    </source>
</evidence>
<keyword evidence="2" id="KW-0547">Nucleotide-binding</keyword>
<name>A0A0F9MK38_9ZZZZ</name>
<dbReference type="PROSITE" id="PS51217">
    <property type="entry name" value="UVRD_HELICASE_CTER"/>
    <property type="match status" value="1"/>
</dbReference>
<dbReference type="CDD" id="cd17932">
    <property type="entry name" value="DEXQc_UvrD"/>
    <property type="match status" value="1"/>
</dbReference>
<comment type="catalytic activity">
    <reaction evidence="9">
        <text>ATP + H2O = ADP + phosphate + H(+)</text>
        <dbReference type="Rhea" id="RHEA:13065"/>
        <dbReference type="ChEBI" id="CHEBI:15377"/>
        <dbReference type="ChEBI" id="CHEBI:15378"/>
        <dbReference type="ChEBI" id="CHEBI:30616"/>
        <dbReference type="ChEBI" id="CHEBI:43474"/>
        <dbReference type="ChEBI" id="CHEBI:456216"/>
        <dbReference type="EC" id="5.6.2.4"/>
    </reaction>
</comment>
<dbReference type="Pfam" id="PF13361">
    <property type="entry name" value="UvrD_C"/>
    <property type="match status" value="1"/>
</dbReference>
<dbReference type="GO" id="GO:0005524">
    <property type="term" value="F:ATP binding"/>
    <property type="evidence" value="ECO:0007669"/>
    <property type="project" value="UniProtKB-KW"/>
</dbReference>
<dbReference type="GO" id="GO:0000725">
    <property type="term" value="P:recombinational repair"/>
    <property type="evidence" value="ECO:0007669"/>
    <property type="project" value="TreeGrafter"/>
</dbReference>
<evidence type="ECO:0000256" key="5">
    <source>
        <dbReference type="ARBA" id="ARBA00022840"/>
    </source>
</evidence>
<comment type="catalytic activity">
    <reaction evidence="7">
        <text>Couples ATP hydrolysis with the unwinding of duplex DNA by translocating in the 3'-5' direction.</text>
        <dbReference type="EC" id="5.6.2.4"/>
    </reaction>
</comment>
<feature type="domain" description="UvrD-like helicase C-terminal" evidence="11">
    <location>
        <begin position="331"/>
        <end position="605"/>
    </location>
</feature>
<keyword evidence="5" id="KW-0067">ATP-binding</keyword>
<dbReference type="EMBL" id="LAZR01005473">
    <property type="protein sequence ID" value="KKM99651.1"/>
    <property type="molecule type" value="Genomic_DNA"/>
</dbReference>
<dbReference type="GO" id="GO:0005829">
    <property type="term" value="C:cytosol"/>
    <property type="evidence" value="ECO:0007669"/>
    <property type="project" value="TreeGrafter"/>
</dbReference>
<protein>
    <recommendedName>
        <fullName evidence="8">DNA 3'-5' helicase</fullName>
        <ecNumber evidence="8">5.6.2.4</ecNumber>
    </recommendedName>
</protein>
<dbReference type="InterPro" id="IPR000212">
    <property type="entry name" value="DNA_helicase_UvrD/REP"/>
</dbReference>
<keyword evidence="6" id="KW-0413">Isomerase</keyword>
<dbReference type="PANTHER" id="PTHR11070">
    <property type="entry name" value="UVRD / RECB / PCRA DNA HELICASE FAMILY MEMBER"/>
    <property type="match status" value="1"/>
</dbReference>
<evidence type="ECO:0000256" key="7">
    <source>
        <dbReference type="ARBA" id="ARBA00034617"/>
    </source>
</evidence>
<proteinExistence type="inferred from homology"/>
<dbReference type="PANTHER" id="PTHR11070:SF3">
    <property type="entry name" value="DNA 3'-5' HELICASE"/>
    <property type="match status" value="1"/>
</dbReference>
<dbReference type="Gene3D" id="1.10.10.160">
    <property type="match status" value="1"/>
</dbReference>
<dbReference type="Gene3D" id="1.10.486.10">
    <property type="entry name" value="PCRA, domain 4"/>
    <property type="match status" value="1"/>
</dbReference>
<dbReference type="InterPro" id="IPR014017">
    <property type="entry name" value="DNA_helicase_UvrD-like_C"/>
</dbReference>
<dbReference type="GO" id="GO:0043138">
    <property type="term" value="F:3'-5' DNA helicase activity"/>
    <property type="evidence" value="ECO:0007669"/>
    <property type="project" value="UniProtKB-EC"/>
</dbReference>
<keyword evidence="4" id="KW-0347">Helicase</keyword>
<dbReference type="Gene3D" id="3.40.50.300">
    <property type="entry name" value="P-loop containing nucleotide triphosphate hydrolases"/>
    <property type="match status" value="2"/>
</dbReference>
<evidence type="ECO:0000256" key="9">
    <source>
        <dbReference type="ARBA" id="ARBA00048988"/>
    </source>
</evidence>
<evidence type="ECO:0000256" key="4">
    <source>
        <dbReference type="ARBA" id="ARBA00022806"/>
    </source>
</evidence>
<dbReference type="GO" id="GO:0016787">
    <property type="term" value="F:hydrolase activity"/>
    <property type="evidence" value="ECO:0007669"/>
    <property type="project" value="UniProtKB-KW"/>
</dbReference>
<reference evidence="12" key="1">
    <citation type="journal article" date="2015" name="Nature">
        <title>Complex archaea that bridge the gap between prokaryotes and eukaryotes.</title>
        <authorList>
            <person name="Spang A."/>
            <person name="Saw J.H."/>
            <person name="Jorgensen S.L."/>
            <person name="Zaremba-Niedzwiedzka K."/>
            <person name="Martijn J."/>
            <person name="Lind A.E."/>
            <person name="van Eijk R."/>
            <person name="Schleper C."/>
            <person name="Guy L."/>
            <person name="Ettema T.J."/>
        </authorList>
    </citation>
    <scope>NUCLEOTIDE SEQUENCE</scope>
</reference>
<dbReference type="SUPFAM" id="SSF52540">
    <property type="entry name" value="P-loop containing nucleoside triphosphate hydrolases"/>
    <property type="match status" value="1"/>
</dbReference>
<feature type="domain" description="UvrD-like helicase ATP-binding" evidence="10">
    <location>
        <begin position="43"/>
        <end position="330"/>
    </location>
</feature>
<dbReference type="Pfam" id="PF00580">
    <property type="entry name" value="UvrD-helicase"/>
    <property type="match status" value="1"/>
</dbReference>
<keyword evidence="3" id="KW-0378">Hydrolase</keyword>
<sequence length="718" mass="82887">MPSKNNKMNDEFVFEFIEEDYAESLKEKTPEVPGDYKEIKFEENLNDEQLSIINNINGPMLVIAGAGSGKTRTITYSVAKLLLLGVKPSQIMLVTFTNKAASEMIKRVEILLGKRPKGIWGGTFHSIANRFIRRYAKTLGLKANFTIMDETDARALMKLSIDKANIKEIKERFPNSKMTKSILSYSINCDKSTRDVILWKYSQFDKEDIIKKLEEVFRIYKSKKAQDNLVDFDDLLVYWSKLLDERSVAQLIAKNIKYVLVDEYQDTNYIQDEIINKIVKQNPEHNVIAVGDDAQSIYAFRGANFQNILKFGKKYKKCKTYKITYNYRSVPQVLELANNSIKFNVNQFKKAMRATRQEGVLPFQVNVGDDKEQAQFIANQILKLRNDGFNLKDMAILVRAGFHSLKIELELQAKNIPYEVRAGVAFFEKAHIKDVLAHLRIIENPYDEISWSRIFLMIQGIGASSGTKIFEAISKTENPVENLINKTFFDEKLKGSRIPKKGIKNTISHAKKLVEFTPNTLPSETIKKIEVILRDYFKSNYDNWEDRLDDIKQLSIYANNYPTIMKFLENLSLNSSNIQSKTVLVGNQKEEEKPLVLSTIHRAKGLEWRVVFIPMLCEDSFPSSRVKGDPEGFEEERRVFYVAVTRTKDLLYLISPALIQGFGREQIVRISPFISELNPKVYQKSSVQFRYQIKKDKNKPKQQLESLFRTADELLRKD</sequence>
<dbReference type="EC" id="5.6.2.4" evidence="8"/>
<evidence type="ECO:0000259" key="10">
    <source>
        <dbReference type="PROSITE" id="PS51198"/>
    </source>
</evidence>
<evidence type="ECO:0000259" key="11">
    <source>
        <dbReference type="PROSITE" id="PS51217"/>
    </source>
</evidence>
<comment type="similarity">
    <text evidence="1">Belongs to the helicase family. UvrD subfamily.</text>
</comment>
<evidence type="ECO:0000256" key="2">
    <source>
        <dbReference type="ARBA" id="ARBA00022741"/>
    </source>
</evidence>
<evidence type="ECO:0000256" key="1">
    <source>
        <dbReference type="ARBA" id="ARBA00009922"/>
    </source>
</evidence>